<feature type="compositionally biased region" description="Polar residues" evidence="3">
    <location>
        <begin position="217"/>
        <end position="227"/>
    </location>
</feature>
<dbReference type="GeneID" id="118423079"/>
<evidence type="ECO:0000256" key="3">
    <source>
        <dbReference type="SAM" id="MobiDB-lite"/>
    </source>
</evidence>
<dbReference type="RefSeq" id="XP_035686939.1">
    <property type="nucleotide sequence ID" value="XM_035831046.1"/>
</dbReference>
<dbReference type="PANTHER" id="PTHR12835">
    <property type="entry name" value="BIOTIN PROTEIN LIGASE"/>
    <property type="match status" value="1"/>
</dbReference>
<dbReference type="InterPro" id="IPR004143">
    <property type="entry name" value="BPL_LPL_catalytic"/>
</dbReference>
<dbReference type="GO" id="GO:0004077">
    <property type="term" value="F:biotin--[biotin carboxyl-carrier protein] ligase activity"/>
    <property type="evidence" value="ECO:0000318"/>
    <property type="project" value="GO_Central"/>
</dbReference>
<dbReference type="NCBIfam" id="TIGR00121">
    <property type="entry name" value="birA_ligase"/>
    <property type="match status" value="1"/>
</dbReference>
<dbReference type="Pfam" id="PF03099">
    <property type="entry name" value="BPL_LplA_LipB"/>
    <property type="match status" value="1"/>
</dbReference>
<reference evidence="6" key="1">
    <citation type="journal article" date="2016" name="Genome Biol. Evol.">
        <title>Conserved non-coding elements in the most distant genera of cephalochordates: the Goldilocks principle.</title>
        <authorList>
            <person name="Yue J.X."/>
            <person name="Kozmikova I."/>
            <person name="Ono H."/>
            <person name="Nossa C.W."/>
            <person name="Kozmik Z."/>
            <person name="Putnam N.H."/>
            <person name="Yu J.K."/>
            <person name="Holland L.Z."/>
        </authorList>
    </citation>
    <scope>NUCLEOTIDE SEQUENCE</scope>
</reference>
<dbReference type="PROSITE" id="PS51733">
    <property type="entry name" value="BPL_LPL_CATALYTIC"/>
    <property type="match status" value="1"/>
</dbReference>
<organism evidence="5 6">
    <name type="scientific">Branchiostoma floridae</name>
    <name type="common">Florida lancelet</name>
    <name type="synonym">Amphioxus</name>
    <dbReference type="NCBI Taxonomy" id="7739"/>
    <lineage>
        <taxon>Eukaryota</taxon>
        <taxon>Metazoa</taxon>
        <taxon>Chordata</taxon>
        <taxon>Cephalochordata</taxon>
        <taxon>Leptocardii</taxon>
        <taxon>Amphioxiformes</taxon>
        <taxon>Branchiostomatidae</taxon>
        <taxon>Branchiostoma</taxon>
    </lineage>
</organism>
<dbReference type="Pfam" id="PF09825">
    <property type="entry name" value="BPL_N"/>
    <property type="match status" value="1"/>
</dbReference>
<dbReference type="KEGG" id="bfo:118423079"/>
<reference evidence="6" key="3">
    <citation type="submission" date="2025-08" db="UniProtKB">
        <authorList>
            <consortium name="RefSeq"/>
        </authorList>
    </citation>
    <scope>IDENTIFICATION</scope>
</reference>
<dbReference type="GO" id="GO:0005737">
    <property type="term" value="C:cytoplasm"/>
    <property type="evidence" value="ECO:0000318"/>
    <property type="project" value="GO_Central"/>
</dbReference>
<dbReference type="CDD" id="cd16442">
    <property type="entry name" value="BPL"/>
    <property type="match status" value="1"/>
</dbReference>
<sequence>MLLTVCYAYLTFTAATRIARRKMKILNLVRQYALTSGLSFKSGKPEYLCHLTQEISASVFWEEASASQKYTEVVLWREDDNRMTIIQPKPKVDLDEWTSFIGSARPLTPTTRVRSGQVLLLLEATLPDREDDGNDDACEELPLSQSVSLTRLSEPLAWRSGDPYGLLVSTDVEGLGVLGLAFMDSKLKLDDGMEAVQMISVDTSGSSQDLLSLYSRKLNSPGQNSSSDNDKDLGGSFRLELPKHQQVHEGSTEVKVEALGGDTTKVRSITCLGEAKDGSAQGTEDAMSGEFDEQDSPEMLTKLHQAKPPNILVYTGLKDTEAERGKFDQVKEALEQCLGPDHYIIYRLKHDHVLSQPWAENTSLLVAATQEELEDSVNQKFENFVEDGGRLLSFCSHFNMGLDVQPLPFLSAEVGVHSMVYRPLQGSVTELKVYVTGLCYTQRLKAHQGSTAFKVIGSMKSGNQPVILHAYAGYKGGRAILSQVHLEMSPTEDEVRGTEMFTQLKKSNPQRHQVLQDILTTLGMTCSRGTQTTLTSAHLLVVEDALQDTVVQSISSHLDETNALRGGKVSLVFVDDAEPTPATPEELPVLIGGAADSFNWQVYQDNLKTRTLGKVVLYTEVIPTTMTVLDRLSSCVPEDAGLIAIAHRQTSGQGRGGNVWLSPLGCAMFTLHVRIPLQSELGHRLPFIQHIMALAVVDSVRTLPGYQDIDLRLKWPNDIYYGDSMKLGGVIVNSSIMGNSCSAFIGCGFNVSNSNPTICINDLVKQHNKLHNTDLPDFTTEELIARAVTIAEEIVQDFQENGSDAFLQRYYNRWLHSDQQVHLSSEEGPQATILGLDDSGFLSVVKDGGEIISVQPDGNTFDMLRNLITIKT</sequence>
<dbReference type="OMA" id="VEHCPLH"/>
<dbReference type="InterPro" id="IPR019197">
    <property type="entry name" value="Biotin-prot_ligase_N"/>
</dbReference>
<accession>A0A9J7LRK8</accession>
<feature type="domain" description="BPL/LPL catalytic" evidence="4">
    <location>
        <begin position="611"/>
        <end position="799"/>
    </location>
</feature>
<dbReference type="InterPro" id="IPR045864">
    <property type="entry name" value="aa-tRNA-synth_II/BPL/LPL"/>
</dbReference>
<keyword evidence="5" id="KW-1185">Reference proteome</keyword>
<gene>
    <name evidence="6" type="primary">LOC118423079</name>
</gene>
<evidence type="ECO:0000256" key="1">
    <source>
        <dbReference type="ARBA" id="ARBA00009934"/>
    </source>
</evidence>
<dbReference type="InterPro" id="IPR004408">
    <property type="entry name" value="Biotin_CoA_COase_ligase"/>
</dbReference>
<comment type="similarity">
    <text evidence="1">Belongs to the biotin--protein ligase family.</text>
</comment>
<dbReference type="SUPFAM" id="SSF55681">
    <property type="entry name" value="Class II aaRS and biotin synthetases"/>
    <property type="match status" value="1"/>
</dbReference>
<feature type="region of interest" description="Disordered" evidence="3">
    <location>
        <begin position="217"/>
        <end position="236"/>
    </location>
</feature>
<protein>
    <submittedName>
        <fullName evidence="6">Biotin--protein ligase-like</fullName>
    </submittedName>
</protein>
<dbReference type="PANTHER" id="PTHR12835:SF5">
    <property type="entry name" value="BIOTIN--PROTEIN LIGASE"/>
    <property type="match status" value="1"/>
</dbReference>
<dbReference type="Proteomes" id="UP000001554">
    <property type="component" value="Chromosome 9"/>
</dbReference>
<evidence type="ECO:0000256" key="2">
    <source>
        <dbReference type="ARBA" id="ARBA00022598"/>
    </source>
</evidence>
<dbReference type="OrthoDB" id="10250105at2759"/>
<proteinExistence type="inferred from homology"/>
<evidence type="ECO:0000313" key="6">
    <source>
        <dbReference type="RefSeq" id="XP_035686939.1"/>
    </source>
</evidence>
<dbReference type="AlphaFoldDB" id="A0A9J7LRK8"/>
<evidence type="ECO:0000313" key="5">
    <source>
        <dbReference type="Proteomes" id="UP000001554"/>
    </source>
</evidence>
<dbReference type="Gene3D" id="3.30.930.10">
    <property type="entry name" value="Bira Bifunctional Protein, Domain 2"/>
    <property type="match status" value="1"/>
</dbReference>
<evidence type="ECO:0000259" key="4">
    <source>
        <dbReference type="PROSITE" id="PS51733"/>
    </source>
</evidence>
<keyword evidence="2" id="KW-0436">Ligase</keyword>
<name>A0A9J7LRK8_BRAFL</name>
<reference evidence="5" key="2">
    <citation type="journal article" date="2020" name="Nat. Ecol. Evol.">
        <title>Deeply conserved synteny resolves early events in vertebrate evolution.</title>
        <authorList>
            <person name="Simakov O."/>
            <person name="Marletaz F."/>
            <person name="Yue J.X."/>
            <person name="O'Connell B."/>
            <person name="Jenkins J."/>
            <person name="Brandt A."/>
            <person name="Calef R."/>
            <person name="Tung C.H."/>
            <person name="Huang T.K."/>
            <person name="Schmutz J."/>
            <person name="Satoh N."/>
            <person name="Yu J.K."/>
            <person name="Putnam N.H."/>
            <person name="Green R.E."/>
            <person name="Rokhsar D.S."/>
        </authorList>
    </citation>
    <scope>NUCLEOTIDE SEQUENCE [LARGE SCALE GENOMIC DNA]</scope>
    <source>
        <strain evidence="5">S238N-H82</strain>
    </source>
</reference>